<keyword evidence="1" id="KW-0547">Nucleotide-binding</keyword>
<dbReference type="CDD" id="cd00156">
    <property type="entry name" value="REC"/>
    <property type="match status" value="1"/>
</dbReference>
<dbReference type="SUPFAM" id="SSF52172">
    <property type="entry name" value="CheY-like"/>
    <property type="match status" value="1"/>
</dbReference>
<dbReference type="SUPFAM" id="SSF46689">
    <property type="entry name" value="Homeodomain-like"/>
    <property type="match status" value="1"/>
</dbReference>
<evidence type="ECO:0000259" key="7">
    <source>
        <dbReference type="PROSITE" id="PS50110"/>
    </source>
</evidence>
<dbReference type="SUPFAM" id="SSF52540">
    <property type="entry name" value="P-loop containing nucleoside triphosphate hydrolases"/>
    <property type="match status" value="1"/>
</dbReference>
<dbReference type="InterPro" id="IPR025662">
    <property type="entry name" value="Sigma_54_int_dom_ATP-bd_1"/>
</dbReference>
<dbReference type="PROSITE" id="PS00676">
    <property type="entry name" value="SIGMA54_INTERACT_2"/>
    <property type="match status" value="1"/>
</dbReference>
<dbReference type="InterPro" id="IPR025943">
    <property type="entry name" value="Sigma_54_int_dom_ATP-bd_2"/>
</dbReference>
<dbReference type="PROSITE" id="PS50110">
    <property type="entry name" value="RESPONSE_REGULATORY"/>
    <property type="match status" value="1"/>
</dbReference>
<dbReference type="PROSITE" id="PS50045">
    <property type="entry name" value="SIGMA54_INTERACT_4"/>
    <property type="match status" value="1"/>
</dbReference>
<dbReference type="Pfam" id="PF02954">
    <property type="entry name" value="HTH_8"/>
    <property type="match status" value="1"/>
</dbReference>
<dbReference type="AlphaFoldDB" id="A0AAU9EER4"/>
<keyword evidence="4" id="KW-0804">Transcription</keyword>
<sequence length="483" mass="53556">MTARSSYAKPTATAKKLSALVLAQDQPTLDGINQGLRSSFELRLVSSFQQAQEYLRQQAVDLLLVEAHLADAELPELLGEMANRFPHAPVILLTGLSEVDYALDAIGLGAADYLRKPFTMGELRHTLSRAMERQRLRRELEIIRSGPARSLASVIARDTLMKEVCHLAETVAGTDVTVLLSGETGTGKGLLSRAIHDSSPRREGPFVEINCAAIPATLIESELFGHERGSFTGAVARKIGRVEAAAKGTLFLDEVGEMPLDMQAKMLRFLQEFTFERVGGTEKLKAEVRVIAASNRDLGQAVRQGLFREDLFYRLHVIELRVPALRERREDILPLAEHFREIFSAKYDKPVLGFSPAATGQMMHHAWPGNVREMEHAVERAVILCPGDVIDRLDLATDSLTPLSPPAPLNEPEHGPRINLDIPLADFLAMHERDYLAAQLGQSRGRISRTAQAAGLNPKTLYLKMQRHGLRKEDFRDDGDEEK</sequence>
<dbReference type="Gene3D" id="3.40.50.2300">
    <property type="match status" value="1"/>
</dbReference>
<dbReference type="InterPro" id="IPR027417">
    <property type="entry name" value="P-loop_NTPase"/>
</dbReference>
<gene>
    <name evidence="8" type="primary">atoC</name>
    <name evidence="8" type="ORF">FAK_26590</name>
</gene>
<dbReference type="GO" id="GO:0006355">
    <property type="term" value="P:regulation of DNA-templated transcription"/>
    <property type="evidence" value="ECO:0007669"/>
    <property type="project" value="InterPro"/>
</dbReference>
<keyword evidence="9" id="KW-1185">Reference proteome</keyword>
<dbReference type="InterPro" id="IPR002197">
    <property type="entry name" value="HTH_Fis"/>
</dbReference>
<dbReference type="EMBL" id="AP028679">
    <property type="protein sequence ID" value="BEQ15593.1"/>
    <property type="molecule type" value="Genomic_DNA"/>
</dbReference>
<dbReference type="CDD" id="cd00009">
    <property type="entry name" value="AAA"/>
    <property type="match status" value="1"/>
</dbReference>
<dbReference type="RefSeq" id="WP_338600203.1">
    <property type="nucleotide sequence ID" value="NZ_AP028679.1"/>
</dbReference>
<evidence type="ECO:0000256" key="4">
    <source>
        <dbReference type="ARBA" id="ARBA00023163"/>
    </source>
</evidence>
<dbReference type="SMART" id="SM00382">
    <property type="entry name" value="AAA"/>
    <property type="match status" value="1"/>
</dbReference>
<dbReference type="SMART" id="SM00448">
    <property type="entry name" value="REC"/>
    <property type="match status" value="1"/>
</dbReference>
<keyword evidence="3" id="KW-0805">Transcription regulation</keyword>
<evidence type="ECO:0000313" key="9">
    <source>
        <dbReference type="Proteomes" id="UP001366166"/>
    </source>
</evidence>
<dbReference type="InterPro" id="IPR003593">
    <property type="entry name" value="AAA+_ATPase"/>
</dbReference>
<dbReference type="InterPro" id="IPR011006">
    <property type="entry name" value="CheY-like_superfamily"/>
</dbReference>
<dbReference type="Pfam" id="PF00072">
    <property type="entry name" value="Response_reg"/>
    <property type="match status" value="1"/>
</dbReference>
<feature type="domain" description="Response regulatory" evidence="7">
    <location>
        <begin position="18"/>
        <end position="131"/>
    </location>
</feature>
<dbReference type="Proteomes" id="UP001366166">
    <property type="component" value="Chromosome"/>
</dbReference>
<proteinExistence type="predicted"/>
<feature type="domain" description="Sigma-54 factor interaction" evidence="6">
    <location>
        <begin position="154"/>
        <end position="383"/>
    </location>
</feature>
<name>A0AAU9EER4_9BACT</name>
<dbReference type="GO" id="GO:0005524">
    <property type="term" value="F:ATP binding"/>
    <property type="evidence" value="ECO:0007669"/>
    <property type="project" value="UniProtKB-KW"/>
</dbReference>
<dbReference type="Gene3D" id="1.10.10.60">
    <property type="entry name" value="Homeodomain-like"/>
    <property type="match status" value="1"/>
</dbReference>
<dbReference type="Gene3D" id="1.10.8.60">
    <property type="match status" value="1"/>
</dbReference>
<evidence type="ECO:0000256" key="1">
    <source>
        <dbReference type="ARBA" id="ARBA00022741"/>
    </source>
</evidence>
<dbReference type="Pfam" id="PF00158">
    <property type="entry name" value="Sigma54_activat"/>
    <property type="match status" value="1"/>
</dbReference>
<keyword evidence="2" id="KW-0067">ATP-binding</keyword>
<dbReference type="Pfam" id="PF25601">
    <property type="entry name" value="AAA_lid_14"/>
    <property type="match status" value="1"/>
</dbReference>
<dbReference type="PROSITE" id="PS00675">
    <property type="entry name" value="SIGMA54_INTERACT_1"/>
    <property type="match status" value="1"/>
</dbReference>
<dbReference type="InterPro" id="IPR001789">
    <property type="entry name" value="Sig_transdc_resp-reg_receiver"/>
</dbReference>
<organism evidence="8 9">
    <name type="scientific">Desulfoferula mesophila</name>
    <dbReference type="NCBI Taxonomy" id="3058419"/>
    <lineage>
        <taxon>Bacteria</taxon>
        <taxon>Pseudomonadati</taxon>
        <taxon>Thermodesulfobacteriota</taxon>
        <taxon>Desulfarculia</taxon>
        <taxon>Desulfarculales</taxon>
        <taxon>Desulfarculaceae</taxon>
        <taxon>Desulfoferula</taxon>
    </lineage>
</organism>
<dbReference type="InterPro" id="IPR058031">
    <property type="entry name" value="AAA_lid_NorR"/>
</dbReference>
<dbReference type="GO" id="GO:0043565">
    <property type="term" value="F:sequence-specific DNA binding"/>
    <property type="evidence" value="ECO:0007669"/>
    <property type="project" value="InterPro"/>
</dbReference>
<dbReference type="KEGG" id="dmp:FAK_26590"/>
<dbReference type="GO" id="GO:0000160">
    <property type="term" value="P:phosphorelay signal transduction system"/>
    <property type="evidence" value="ECO:0007669"/>
    <property type="project" value="InterPro"/>
</dbReference>
<dbReference type="InterPro" id="IPR009057">
    <property type="entry name" value="Homeodomain-like_sf"/>
</dbReference>
<evidence type="ECO:0000259" key="6">
    <source>
        <dbReference type="PROSITE" id="PS50045"/>
    </source>
</evidence>
<evidence type="ECO:0000256" key="2">
    <source>
        <dbReference type="ARBA" id="ARBA00022840"/>
    </source>
</evidence>
<evidence type="ECO:0000256" key="3">
    <source>
        <dbReference type="ARBA" id="ARBA00023015"/>
    </source>
</evidence>
<comment type="caution">
    <text evidence="5">Lacks conserved residue(s) required for the propagation of feature annotation.</text>
</comment>
<dbReference type="FunFam" id="3.40.50.300:FF:000006">
    <property type="entry name" value="DNA-binding transcriptional regulator NtrC"/>
    <property type="match status" value="1"/>
</dbReference>
<protein>
    <submittedName>
        <fullName evidence="8">Acetoacetate metabolism regulatory protein AtoC</fullName>
    </submittedName>
</protein>
<accession>A0AAU9EER4</accession>
<dbReference type="InterPro" id="IPR002078">
    <property type="entry name" value="Sigma_54_int"/>
</dbReference>
<reference evidence="9" key="1">
    <citation type="journal article" date="2023" name="Arch. Microbiol.">
        <title>Desulfoferula mesophilus gen. nov. sp. nov., a mesophilic sulfate-reducing bacterium isolated from a brackish lake sediment.</title>
        <authorList>
            <person name="Watanabe T."/>
            <person name="Yabe T."/>
            <person name="Tsuji J.M."/>
            <person name="Fukui M."/>
        </authorList>
    </citation>
    <scope>NUCLEOTIDE SEQUENCE [LARGE SCALE GENOMIC DNA]</scope>
    <source>
        <strain evidence="9">12FAK</strain>
    </source>
</reference>
<evidence type="ECO:0000256" key="5">
    <source>
        <dbReference type="PROSITE-ProRule" id="PRU00169"/>
    </source>
</evidence>
<dbReference type="Gene3D" id="3.40.50.300">
    <property type="entry name" value="P-loop containing nucleotide triphosphate hydrolases"/>
    <property type="match status" value="1"/>
</dbReference>
<evidence type="ECO:0000313" key="8">
    <source>
        <dbReference type="EMBL" id="BEQ15593.1"/>
    </source>
</evidence>
<dbReference type="PANTHER" id="PTHR32071">
    <property type="entry name" value="TRANSCRIPTIONAL REGULATORY PROTEIN"/>
    <property type="match status" value="1"/>
</dbReference>